<dbReference type="PANTHER" id="PTHR13043">
    <property type="entry name" value="EXOCYST COMPLEX COMPONENT SEC5"/>
    <property type="match status" value="1"/>
</dbReference>
<dbReference type="Pfam" id="PF15469">
    <property type="entry name" value="Sec5"/>
    <property type="match status" value="1"/>
</dbReference>
<reference evidence="6" key="2">
    <citation type="submission" date="2019-06" db="EMBL/GenBank/DDBJ databases">
        <title>Genomics analysis of Aphanomyces spp. identifies a new class of oomycete effector associated with host adaptation.</title>
        <authorList>
            <person name="Gaulin E."/>
        </authorList>
    </citation>
    <scope>NUCLEOTIDE SEQUENCE</scope>
    <source>
        <strain evidence="6">CBS 578.67</strain>
    </source>
</reference>
<keyword evidence="8" id="KW-1185">Reference proteome</keyword>
<evidence type="ECO:0000259" key="5">
    <source>
        <dbReference type="Pfam" id="PF15469"/>
    </source>
</evidence>
<dbReference type="GO" id="GO:0006887">
    <property type="term" value="P:exocytosis"/>
    <property type="evidence" value="ECO:0007669"/>
    <property type="project" value="UniProtKB-KW"/>
</dbReference>
<dbReference type="EMBL" id="VJMH01005127">
    <property type="protein sequence ID" value="KAF0700361.1"/>
    <property type="molecule type" value="Genomic_DNA"/>
</dbReference>
<dbReference type="InterPro" id="IPR039481">
    <property type="entry name" value="EXOC2/Sec5_N_dom"/>
</dbReference>
<evidence type="ECO:0000256" key="3">
    <source>
        <dbReference type="ARBA" id="ARBA00022483"/>
    </source>
</evidence>
<feature type="domain" description="Exocyst complex component EXOC2/Sec5 N-terminal" evidence="5">
    <location>
        <begin position="18"/>
        <end position="239"/>
    </location>
</feature>
<evidence type="ECO:0000313" key="7">
    <source>
        <dbReference type="EMBL" id="VFT85995.1"/>
    </source>
</evidence>
<name>A0A485KLZ4_9STRA</name>
<dbReference type="GO" id="GO:0015031">
    <property type="term" value="P:protein transport"/>
    <property type="evidence" value="ECO:0007669"/>
    <property type="project" value="UniProtKB-KW"/>
</dbReference>
<proteinExistence type="inferred from homology"/>
<dbReference type="Proteomes" id="UP000332933">
    <property type="component" value="Unassembled WGS sequence"/>
</dbReference>
<keyword evidence="3 4" id="KW-0268">Exocytosis</keyword>
<keyword evidence="2 4" id="KW-0813">Transport</keyword>
<gene>
    <name evidence="7" type="primary">Aste57867_9111</name>
    <name evidence="6" type="ORF">As57867_009075</name>
    <name evidence="7" type="ORF">ASTE57867_9111</name>
</gene>
<dbReference type="AlphaFoldDB" id="A0A485KLZ4"/>
<keyword evidence="4" id="KW-0653">Protein transport</keyword>
<comment type="similarity">
    <text evidence="1 4">Belongs to the SEC5 family.</text>
</comment>
<evidence type="ECO:0000256" key="1">
    <source>
        <dbReference type="ARBA" id="ARBA00010578"/>
    </source>
</evidence>
<dbReference type="InterPro" id="IPR029175">
    <property type="entry name" value="EXOC2/Sec5"/>
</dbReference>
<evidence type="ECO:0000256" key="4">
    <source>
        <dbReference type="RuleBase" id="RU365069"/>
    </source>
</evidence>
<dbReference type="OrthoDB" id="26242at2759"/>
<organism evidence="7 8">
    <name type="scientific">Aphanomyces stellatus</name>
    <dbReference type="NCBI Taxonomy" id="120398"/>
    <lineage>
        <taxon>Eukaryota</taxon>
        <taxon>Sar</taxon>
        <taxon>Stramenopiles</taxon>
        <taxon>Oomycota</taxon>
        <taxon>Saprolegniomycetes</taxon>
        <taxon>Saprolegniales</taxon>
        <taxon>Verrucalvaceae</taxon>
        <taxon>Aphanomyces</taxon>
    </lineage>
</organism>
<accession>A0A485KLZ4</accession>
<dbReference type="GO" id="GO:0006893">
    <property type="term" value="P:Golgi to plasma membrane transport"/>
    <property type="evidence" value="ECO:0007669"/>
    <property type="project" value="UniProtKB-UniRule"/>
</dbReference>
<reference evidence="7 8" key="1">
    <citation type="submission" date="2019-03" db="EMBL/GenBank/DDBJ databases">
        <authorList>
            <person name="Gaulin E."/>
            <person name="Dumas B."/>
        </authorList>
    </citation>
    <scope>NUCLEOTIDE SEQUENCE [LARGE SCALE GENOMIC DNA]</scope>
    <source>
        <strain evidence="7">CBS 568.67</strain>
    </source>
</reference>
<evidence type="ECO:0000313" key="6">
    <source>
        <dbReference type="EMBL" id="KAF0700361.1"/>
    </source>
</evidence>
<dbReference type="GO" id="GO:0000145">
    <property type="term" value="C:exocyst"/>
    <property type="evidence" value="ECO:0007669"/>
    <property type="project" value="UniProtKB-UniRule"/>
</dbReference>
<evidence type="ECO:0000313" key="8">
    <source>
        <dbReference type="Proteomes" id="UP000332933"/>
    </source>
</evidence>
<sequence length="706" mass="77757">MDDDDTFLGGERIDPKLDMNSTDFNAKDYLATKHVSTKYSGLLQELQTLKRSTSDKTEQLKSLVAEEIRTHEADSELLTTAYQKLKSNTDTTLSLMLVRCEEQRKIQHAMAVLHRFRSMFEIPARLRDFLHKKDYVKLVEEFTQLKANVAKSNLTDLLKPVYDAAHRTAVQANTELLLQIETPALSSATYKQAIQALELLGLVAKPSLVCVKSQLSGVEKRLAVCSAAAAAPPTDASKQAKLKLKPATMASNVALTSPTEIVQACAGVLDTFAHGLWHLVCDTMRSKELTAAEQETLHTTVFYALSTAVKQLETHGTAVVSSSDASGDVVTALHPVFLGFDALKPCPDSVLNTKVQALKQRFSVHLRQDMLLASFAKRTHATHAAWMQLLDTHQAEWSAATTVASPPTTWRGLAKSTTPAAAWLSLMDTWWRDVQPVLAMGTDANTSATEDVHATVFCAALLDGLATECLAPLVCLFVDTVERAFGIDDHATAMTRGPLVALANALDAHAALVQRLPTWLPHQPKHTDEVLAPLDGMTTHCFDAFMAPRLAHLDVVLATEEDTPMKATARRDDDDDNNDDGAVDESRQYVFAVLLLLVTWRHEIEQSVGASAATYVDQMLGKCVDRISQFLEGRVAAESTNVWCLTHLHVELLFFASHLKRWMPKGKDETVVKRLLDGKTKRDAVHALTGQLELQTQMYRLCLSTT</sequence>
<protein>
    <recommendedName>
        <fullName evidence="4">Exocyst complex component</fullName>
    </recommendedName>
</protein>
<dbReference type="EMBL" id="CAADRA010005148">
    <property type="protein sequence ID" value="VFT85995.1"/>
    <property type="molecule type" value="Genomic_DNA"/>
</dbReference>
<comment type="subunit">
    <text evidence="4">Component of the exocyst complex.</text>
</comment>
<dbReference type="PANTHER" id="PTHR13043:SF1">
    <property type="entry name" value="EXOCYST COMPLEX COMPONENT 2"/>
    <property type="match status" value="1"/>
</dbReference>
<evidence type="ECO:0000256" key="2">
    <source>
        <dbReference type="ARBA" id="ARBA00022448"/>
    </source>
</evidence>
<comment type="function">
    <text evidence="4">Component of the exocyst complex involved in the docking of exocytic vesicles with fusion sites on the plasma membrane.</text>
</comment>